<reference evidence="1 2" key="1">
    <citation type="submission" date="2019-12" db="EMBL/GenBank/DDBJ databases">
        <authorList>
            <person name="Zhang Y.-J."/>
        </authorList>
    </citation>
    <scope>NUCLEOTIDE SEQUENCE [LARGE SCALE GENOMIC DNA]</scope>
    <source>
        <strain evidence="1 2">H18S-6</strain>
    </source>
</reference>
<evidence type="ECO:0008006" key="3">
    <source>
        <dbReference type="Google" id="ProtNLM"/>
    </source>
</evidence>
<dbReference type="Proteomes" id="UP000441586">
    <property type="component" value="Unassembled WGS sequence"/>
</dbReference>
<organism evidence="1 2">
    <name type="scientific">Parasedimentitalea maritima</name>
    <dbReference type="NCBI Taxonomy" id="2578117"/>
    <lineage>
        <taxon>Bacteria</taxon>
        <taxon>Pseudomonadati</taxon>
        <taxon>Pseudomonadota</taxon>
        <taxon>Alphaproteobacteria</taxon>
        <taxon>Rhodobacterales</taxon>
        <taxon>Paracoccaceae</taxon>
        <taxon>Parasedimentitalea</taxon>
    </lineage>
</organism>
<evidence type="ECO:0000313" key="2">
    <source>
        <dbReference type="Proteomes" id="UP000441586"/>
    </source>
</evidence>
<dbReference type="AlphaFoldDB" id="A0A6A4RFV2"/>
<comment type="caution">
    <text evidence="1">The sequence shown here is derived from an EMBL/GenBank/DDBJ whole genome shotgun (WGS) entry which is preliminary data.</text>
</comment>
<name>A0A6A4RFV2_9RHOB</name>
<dbReference type="Gene3D" id="3.10.450.50">
    <property type="match status" value="1"/>
</dbReference>
<accession>A0A6A4RFV2</accession>
<protein>
    <recommendedName>
        <fullName evidence="3">SnoaL-like domain-containing protein</fullName>
    </recommendedName>
</protein>
<dbReference type="EMBL" id="WSFO01000006">
    <property type="protein sequence ID" value="KAE9629691.1"/>
    <property type="molecule type" value="Genomic_DNA"/>
</dbReference>
<sequence>MIERSFADCVSQQIELLQAGKPLAAFDKFFAADGVMFANDTLFATGAGEARRKQEPFINTASLIEGMITEVRSIEVLQICVFRNKTSFSTSEGVRHQIDGLCWQQWRSGKIIEERYYDNSHMRLLIAQGVLKRPDMMIEAYRGRQSDGSMSLDCA</sequence>
<evidence type="ECO:0000313" key="1">
    <source>
        <dbReference type="EMBL" id="KAE9629691.1"/>
    </source>
</evidence>
<dbReference type="RefSeq" id="WP_158979754.1">
    <property type="nucleotide sequence ID" value="NZ_WSFO01000006.1"/>
</dbReference>
<gene>
    <name evidence="1" type="ORF">GP644_11805</name>
</gene>
<proteinExistence type="predicted"/>